<accession>A0ABP9UUM9</accession>
<reference evidence="1 2" key="1">
    <citation type="submission" date="2024-02" db="EMBL/GenBank/DDBJ databases">
        <title>Haloferula sargassicola NBRC 104335.</title>
        <authorList>
            <person name="Ichikawa N."/>
            <person name="Katano-Makiyama Y."/>
            <person name="Hidaka K."/>
        </authorList>
    </citation>
    <scope>NUCLEOTIDE SEQUENCE [LARGE SCALE GENOMIC DNA]</scope>
    <source>
        <strain evidence="1 2">NBRC 104335</strain>
    </source>
</reference>
<evidence type="ECO:0000313" key="2">
    <source>
        <dbReference type="Proteomes" id="UP001476282"/>
    </source>
</evidence>
<dbReference type="Proteomes" id="UP001476282">
    <property type="component" value="Unassembled WGS sequence"/>
</dbReference>
<proteinExistence type="predicted"/>
<sequence length="70" mass="7858">MKLDEIAEEAVKLPEEERAALASRLIHGLQTPVYDVSDEEVFRRINEAEKDPSVMISFEDLVSGIRSRGA</sequence>
<gene>
    <name evidence="1" type="ORF">Hsar01_03701</name>
</gene>
<dbReference type="EMBL" id="BAABRI010000026">
    <property type="protein sequence ID" value="GAA5484457.1"/>
    <property type="molecule type" value="Genomic_DNA"/>
</dbReference>
<keyword evidence="2" id="KW-1185">Reference proteome</keyword>
<organism evidence="1 2">
    <name type="scientific">Haloferula sargassicola</name>
    <dbReference type="NCBI Taxonomy" id="490096"/>
    <lineage>
        <taxon>Bacteria</taxon>
        <taxon>Pseudomonadati</taxon>
        <taxon>Verrucomicrobiota</taxon>
        <taxon>Verrucomicrobiia</taxon>
        <taxon>Verrucomicrobiales</taxon>
        <taxon>Verrucomicrobiaceae</taxon>
        <taxon>Haloferula</taxon>
    </lineage>
</organism>
<comment type="caution">
    <text evidence="1">The sequence shown here is derived from an EMBL/GenBank/DDBJ whole genome shotgun (WGS) entry which is preliminary data.</text>
</comment>
<dbReference type="RefSeq" id="WP_353568557.1">
    <property type="nucleotide sequence ID" value="NZ_BAABRI010000026.1"/>
</dbReference>
<name>A0ABP9UUM9_9BACT</name>
<protein>
    <submittedName>
        <fullName evidence="1">Uncharacterized protein</fullName>
    </submittedName>
</protein>
<evidence type="ECO:0000313" key="1">
    <source>
        <dbReference type="EMBL" id="GAA5484457.1"/>
    </source>
</evidence>